<dbReference type="InterPro" id="IPR017451">
    <property type="entry name" value="F-box-assoc_interact_dom"/>
</dbReference>
<sequence length="444" mass="49518">MDYDDWERRRGRRAPAEALPDNLVEEILLRLPAPSIGRCRAVCKAWLSRTSQPDFLRTHAAARSYTATVTATATVETRTTTPRGRSCTTVRIRQLGRKCSGAVAASLAVWFVSASELVRSMTAVIGFWDGILCAAHILFGPGRGVERYVLCNPLTEAYTIVPAPATDGFLVGGYAHPTTSRFHIMHANFFTTMETFWILRLGENSAWREVRRPALATTRVCIKFLCAPPVRLHGCLHWLASSASSAQFLVAVFNMEREEFRLMEAPGGQGVRDDNLSHSHMMMGIHITHCHDKLCTLAGEPGANALGMWVLEDYSDPTSWQLQQKIDYYYSCGAAAGAALDDDPHAAAAQTFRAHFSTADVVEVLPNGVDDDDEGEEILLQLGDEEVMYNVGRVAWRRLGILPLTTRRLMMHRHCILPREVSFDDASQVLWEKDIGGHCFYRIY</sequence>
<dbReference type="PANTHER" id="PTHR31672:SF2">
    <property type="entry name" value="F-BOX DOMAIN-CONTAINING PROTEIN"/>
    <property type="match status" value="1"/>
</dbReference>
<dbReference type="InterPro" id="IPR036047">
    <property type="entry name" value="F-box-like_dom_sf"/>
</dbReference>
<accession>A2XH43</accession>
<dbReference type="Gramene" id="BGIOSGA012697-TA">
    <property type="protein sequence ID" value="BGIOSGA012697-PA"/>
    <property type="gene ID" value="BGIOSGA012697"/>
</dbReference>
<dbReference type="InterPro" id="IPR050796">
    <property type="entry name" value="SCF_F-box_component"/>
</dbReference>
<dbReference type="AlphaFoldDB" id="A2XH43"/>
<proteinExistence type="predicted"/>
<gene>
    <name evidence="2" type="ORF">OsI_11718</name>
</gene>
<dbReference type="OMA" id="EKDIGGH"/>
<dbReference type="SMART" id="SM00256">
    <property type="entry name" value="FBOX"/>
    <property type="match status" value="1"/>
</dbReference>
<evidence type="ECO:0000313" key="3">
    <source>
        <dbReference type="Proteomes" id="UP000007015"/>
    </source>
</evidence>
<dbReference type="Pfam" id="PF08268">
    <property type="entry name" value="FBA_3"/>
    <property type="match status" value="1"/>
</dbReference>
<dbReference type="NCBIfam" id="TIGR01640">
    <property type="entry name" value="F_box_assoc_1"/>
    <property type="match status" value="1"/>
</dbReference>
<dbReference type="InterPro" id="IPR001810">
    <property type="entry name" value="F-box_dom"/>
</dbReference>
<dbReference type="EMBL" id="CM000128">
    <property type="protein sequence ID" value="EAY90153.1"/>
    <property type="molecule type" value="Genomic_DNA"/>
</dbReference>
<evidence type="ECO:0000313" key="2">
    <source>
        <dbReference type="EMBL" id="EAY90153.1"/>
    </source>
</evidence>
<keyword evidence="3" id="KW-1185">Reference proteome</keyword>
<dbReference type="Gene3D" id="1.20.1280.50">
    <property type="match status" value="1"/>
</dbReference>
<dbReference type="PANTHER" id="PTHR31672">
    <property type="entry name" value="BNACNNG10540D PROTEIN"/>
    <property type="match status" value="1"/>
</dbReference>
<dbReference type="SUPFAM" id="SSF81383">
    <property type="entry name" value="F-box domain"/>
    <property type="match status" value="1"/>
</dbReference>
<organism evidence="2 3">
    <name type="scientific">Oryza sativa subsp. indica</name>
    <name type="common">Rice</name>
    <dbReference type="NCBI Taxonomy" id="39946"/>
    <lineage>
        <taxon>Eukaryota</taxon>
        <taxon>Viridiplantae</taxon>
        <taxon>Streptophyta</taxon>
        <taxon>Embryophyta</taxon>
        <taxon>Tracheophyta</taxon>
        <taxon>Spermatophyta</taxon>
        <taxon>Magnoliopsida</taxon>
        <taxon>Liliopsida</taxon>
        <taxon>Poales</taxon>
        <taxon>Poaceae</taxon>
        <taxon>BOP clade</taxon>
        <taxon>Oryzoideae</taxon>
        <taxon>Oryzeae</taxon>
        <taxon>Oryzinae</taxon>
        <taxon>Oryza</taxon>
        <taxon>Oryza sativa</taxon>
    </lineage>
</organism>
<reference evidence="2 3" key="1">
    <citation type="journal article" date="2005" name="PLoS Biol.">
        <title>The genomes of Oryza sativa: a history of duplications.</title>
        <authorList>
            <person name="Yu J."/>
            <person name="Wang J."/>
            <person name="Lin W."/>
            <person name="Li S."/>
            <person name="Li H."/>
            <person name="Zhou J."/>
            <person name="Ni P."/>
            <person name="Dong W."/>
            <person name="Hu S."/>
            <person name="Zeng C."/>
            <person name="Zhang J."/>
            <person name="Zhang Y."/>
            <person name="Li R."/>
            <person name="Xu Z."/>
            <person name="Li S."/>
            <person name="Li X."/>
            <person name="Zheng H."/>
            <person name="Cong L."/>
            <person name="Lin L."/>
            <person name="Yin J."/>
            <person name="Geng J."/>
            <person name="Li G."/>
            <person name="Shi J."/>
            <person name="Liu J."/>
            <person name="Lv H."/>
            <person name="Li J."/>
            <person name="Wang J."/>
            <person name="Deng Y."/>
            <person name="Ran L."/>
            <person name="Shi X."/>
            <person name="Wang X."/>
            <person name="Wu Q."/>
            <person name="Li C."/>
            <person name="Ren X."/>
            <person name="Wang J."/>
            <person name="Wang X."/>
            <person name="Li D."/>
            <person name="Liu D."/>
            <person name="Zhang X."/>
            <person name="Ji Z."/>
            <person name="Zhao W."/>
            <person name="Sun Y."/>
            <person name="Zhang Z."/>
            <person name="Bao J."/>
            <person name="Han Y."/>
            <person name="Dong L."/>
            <person name="Ji J."/>
            <person name="Chen P."/>
            <person name="Wu S."/>
            <person name="Liu J."/>
            <person name="Xiao Y."/>
            <person name="Bu D."/>
            <person name="Tan J."/>
            <person name="Yang L."/>
            <person name="Ye C."/>
            <person name="Zhang J."/>
            <person name="Xu J."/>
            <person name="Zhou Y."/>
            <person name="Yu Y."/>
            <person name="Zhang B."/>
            <person name="Zhuang S."/>
            <person name="Wei H."/>
            <person name="Liu B."/>
            <person name="Lei M."/>
            <person name="Yu H."/>
            <person name="Li Y."/>
            <person name="Xu H."/>
            <person name="Wei S."/>
            <person name="He X."/>
            <person name="Fang L."/>
            <person name="Zhang Z."/>
            <person name="Zhang Y."/>
            <person name="Huang X."/>
            <person name="Su Z."/>
            <person name="Tong W."/>
            <person name="Li J."/>
            <person name="Tong Z."/>
            <person name="Li S."/>
            <person name="Ye J."/>
            <person name="Wang L."/>
            <person name="Fang L."/>
            <person name="Lei T."/>
            <person name="Chen C."/>
            <person name="Chen H."/>
            <person name="Xu Z."/>
            <person name="Li H."/>
            <person name="Huang H."/>
            <person name="Zhang F."/>
            <person name="Xu H."/>
            <person name="Li N."/>
            <person name="Zhao C."/>
            <person name="Li S."/>
            <person name="Dong L."/>
            <person name="Huang Y."/>
            <person name="Li L."/>
            <person name="Xi Y."/>
            <person name="Qi Q."/>
            <person name="Li W."/>
            <person name="Zhang B."/>
            <person name="Hu W."/>
            <person name="Zhang Y."/>
            <person name="Tian X."/>
            <person name="Jiao Y."/>
            <person name="Liang X."/>
            <person name="Jin J."/>
            <person name="Gao L."/>
            <person name="Zheng W."/>
            <person name="Hao B."/>
            <person name="Liu S."/>
            <person name="Wang W."/>
            <person name="Yuan L."/>
            <person name="Cao M."/>
            <person name="McDermott J."/>
            <person name="Samudrala R."/>
            <person name="Wang J."/>
            <person name="Wong G.K."/>
            <person name="Yang H."/>
        </authorList>
    </citation>
    <scope>NUCLEOTIDE SEQUENCE [LARGE SCALE GENOMIC DNA]</scope>
    <source>
        <strain evidence="3">cv. 93-11</strain>
    </source>
</reference>
<feature type="domain" description="F-box" evidence="1">
    <location>
        <begin position="19"/>
        <end position="59"/>
    </location>
</feature>
<evidence type="ECO:0000259" key="1">
    <source>
        <dbReference type="SMART" id="SM00256"/>
    </source>
</evidence>
<dbReference type="InterPro" id="IPR013187">
    <property type="entry name" value="F-box-assoc_dom_typ3"/>
</dbReference>
<dbReference type="HOGENOM" id="CLU_038874_0_0_1"/>
<name>A2XH43_ORYSI</name>
<dbReference type="STRING" id="39946.A2XH43"/>
<dbReference type="CDD" id="cd22157">
    <property type="entry name" value="F-box_AtFBW1-like"/>
    <property type="match status" value="1"/>
</dbReference>
<dbReference type="Proteomes" id="UP000007015">
    <property type="component" value="Chromosome 3"/>
</dbReference>
<dbReference type="Pfam" id="PF00646">
    <property type="entry name" value="F-box"/>
    <property type="match status" value="1"/>
</dbReference>
<protein>
    <recommendedName>
        <fullName evidence="1">F-box domain-containing protein</fullName>
    </recommendedName>
</protein>